<evidence type="ECO:0000256" key="2">
    <source>
        <dbReference type="ARBA" id="ARBA00022980"/>
    </source>
</evidence>
<dbReference type="NCBIfam" id="NF003294">
    <property type="entry name" value="PRK04290.1-3"/>
    <property type="match status" value="1"/>
</dbReference>
<keyword evidence="2 4" id="KW-0689">Ribosomal protein</keyword>
<sequence length="132" mass="14317">MVFKVVISEKEESHQIEVDTNERQIIGLAIGDELSGDLIGLDGYTLKITGGSDKNGFPMKKDVEGPRRIKSLLSGGIGYKPKADGVKRRKTLRGNTISDDIVQINTIVTEAGNKSIDAILNPSTDEDESSEE</sequence>
<evidence type="ECO:0000256" key="3">
    <source>
        <dbReference type="ARBA" id="ARBA00023274"/>
    </source>
</evidence>
<dbReference type="GO" id="GO:0005840">
    <property type="term" value="C:ribosome"/>
    <property type="evidence" value="ECO:0007669"/>
    <property type="project" value="UniProtKB-KW"/>
</dbReference>
<proteinExistence type="inferred from homology"/>
<evidence type="ECO:0000313" key="5">
    <source>
        <dbReference type="EMBL" id="OQD58875.1"/>
    </source>
</evidence>
<evidence type="ECO:0000256" key="4">
    <source>
        <dbReference type="HAMAP-Rule" id="MF_00512"/>
    </source>
</evidence>
<dbReference type="Proteomes" id="UP000191661">
    <property type="component" value="Unassembled WGS sequence"/>
</dbReference>
<dbReference type="AlphaFoldDB" id="A0A1V6N2H9"/>
<dbReference type="HAMAP" id="MF_00512">
    <property type="entry name" value="Ribosomal_eS6"/>
    <property type="match status" value="1"/>
</dbReference>
<organism evidence="5 6">
    <name type="scientific">Methanobrevibacter arboriphilus JCM 13429 = DSM 1125</name>
    <dbReference type="NCBI Taxonomy" id="1300164"/>
    <lineage>
        <taxon>Archaea</taxon>
        <taxon>Methanobacteriati</taxon>
        <taxon>Methanobacteriota</taxon>
        <taxon>Methanomada group</taxon>
        <taxon>Methanobacteria</taxon>
        <taxon>Methanobacteriales</taxon>
        <taxon>Methanobacteriaceae</taxon>
        <taxon>Methanobrevibacter</taxon>
    </lineage>
</organism>
<dbReference type="GO" id="GO:0006412">
    <property type="term" value="P:translation"/>
    <property type="evidence" value="ECO:0007669"/>
    <property type="project" value="UniProtKB-UniRule"/>
</dbReference>
<comment type="similarity">
    <text evidence="1 4">Belongs to the eukaryotic ribosomal protein eS6 family.</text>
</comment>
<dbReference type="InterPro" id="IPR001377">
    <property type="entry name" value="Ribosomal_eS6"/>
</dbReference>
<evidence type="ECO:0000256" key="1">
    <source>
        <dbReference type="ARBA" id="ARBA00009312"/>
    </source>
</evidence>
<dbReference type="PANTHER" id="PTHR11502">
    <property type="entry name" value="40S RIBOSOMAL PROTEIN S6"/>
    <property type="match status" value="1"/>
</dbReference>
<dbReference type="PROSITE" id="PS00578">
    <property type="entry name" value="RIBOSOMAL_S6E"/>
    <property type="match status" value="1"/>
</dbReference>
<keyword evidence="3 4" id="KW-0687">Ribonucleoprotein</keyword>
<dbReference type="OrthoDB" id="7793at2157"/>
<dbReference type="GO" id="GO:1990904">
    <property type="term" value="C:ribonucleoprotein complex"/>
    <property type="evidence" value="ECO:0007669"/>
    <property type="project" value="UniProtKB-KW"/>
</dbReference>
<keyword evidence="6" id="KW-1185">Reference proteome</keyword>
<dbReference type="InterPro" id="IPR020924">
    <property type="entry name" value="Ribosomal_eS6_arc"/>
</dbReference>
<gene>
    <name evidence="4 5" type="primary">rps6e</name>
    <name evidence="5" type="ORF">MBBAR_7c00470</name>
</gene>
<dbReference type="SMART" id="SM01405">
    <property type="entry name" value="Ribosomal_S6e"/>
    <property type="match status" value="1"/>
</dbReference>
<name>A0A1V6N2H9_METAZ</name>
<comment type="caution">
    <text evidence="5">The sequence shown here is derived from an EMBL/GenBank/DDBJ whole genome shotgun (WGS) entry which is preliminary data.</text>
</comment>
<protein>
    <recommendedName>
        <fullName evidence="4">Small ribosomal subunit protein eS6</fullName>
    </recommendedName>
</protein>
<dbReference type="EMBL" id="JXMW01000007">
    <property type="protein sequence ID" value="OQD58875.1"/>
    <property type="molecule type" value="Genomic_DNA"/>
</dbReference>
<dbReference type="InterPro" id="IPR018282">
    <property type="entry name" value="Ribosomal_eS6_CS"/>
</dbReference>
<dbReference type="RefSeq" id="WP_080460292.1">
    <property type="nucleotide sequence ID" value="NZ_JXMW01000007.1"/>
</dbReference>
<dbReference type="GO" id="GO:0003735">
    <property type="term" value="F:structural constituent of ribosome"/>
    <property type="evidence" value="ECO:0007669"/>
    <property type="project" value="InterPro"/>
</dbReference>
<dbReference type="Pfam" id="PF01092">
    <property type="entry name" value="Ribosomal_S6e"/>
    <property type="match status" value="1"/>
</dbReference>
<accession>A0A1V6N2H9</accession>
<evidence type="ECO:0000313" key="6">
    <source>
        <dbReference type="Proteomes" id="UP000191661"/>
    </source>
</evidence>
<reference evidence="5 6" key="1">
    <citation type="submission" date="2014-12" db="EMBL/GenBank/DDBJ databases">
        <title>Genome sequence of Methanobrevibacter arboriphilicus DH1, DSM1125.</title>
        <authorList>
            <person name="Poehlein A."/>
            <person name="Thauer R.K."/>
            <person name="Seedorf H."/>
            <person name="Daniel R."/>
        </authorList>
    </citation>
    <scope>NUCLEOTIDE SEQUENCE [LARGE SCALE GENOMIC DNA]</scope>
    <source>
        <strain evidence="5 6">DH1</strain>
    </source>
</reference>